<evidence type="ECO:0000256" key="2">
    <source>
        <dbReference type="ARBA" id="ARBA00022448"/>
    </source>
</evidence>
<dbReference type="AlphaFoldDB" id="A0A1H0HRG1"/>
<evidence type="ECO:0000256" key="8">
    <source>
        <dbReference type="SAM" id="MobiDB-lite"/>
    </source>
</evidence>
<dbReference type="Gene3D" id="1.10.3720.10">
    <property type="entry name" value="MetI-like"/>
    <property type="match status" value="1"/>
</dbReference>
<dbReference type="CDD" id="cd06261">
    <property type="entry name" value="TM_PBP2"/>
    <property type="match status" value="1"/>
</dbReference>
<dbReference type="PANTHER" id="PTHR43005">
    <property type="entry name" value="BLR7065 PROTEIN"/>
    <property type="match status" value="1"/>
</dbReference>
<feature type="transmembrane region" description="Helical" evidence="7">
    <location>
        <begin position="41"/>
        <end position="61"/>
    </location>
</feature>
<dbReference type="InterPro" id="IPR035906">
    <property type="entry name" value="MetI-like_sf"/>
</dbReference>
<keyword evidence="4 7" id="KW-0812">Transmembrane</keyword>
<evidence type="ECO:0000256" key="4">
    <source>
        <dbReference type="ARBA" id="ARBA00022692"/>
    </source>
</evidence>
<dbReference type="EMBL" id="FNIT01000004">
    <property type="protein sequence ID" value="SDO21660.1"/>
    <property type="molecule type" value="Genomic_DNA"/>
</dbReference>
<evidence type="ECO:0000313" key="10">
    <source>
        <dbReference type="EMBL" id="SDO21660.1"/>
    </source>
</evidence>
<feature type="transmembrane region" description="Helical" evidence="7">
    <location>
        <begin position="238"/>
        <end position="257"/>
    </location>
</feature>
<reference evidence="10 11" key="1">
    <citation type="submission" date="2016-10" db="EMBL/GenBank/DDBJ databases">
        <authorList>
            <person name="de Groot N.N."/>
        </authorList>
    </citation>
    <scope>NUCLEOTIDE SEQUENCE [LARGE SCALE GENOMIC DNA]</scope>
    <source>
        <strain evidence="11">L7-484,KACC 16230,DSM 25025</strain>
    </source>
</reference>
<dbReference type="SUPFAM" id="SSF161098">
    <property type="entry name" value="MetI-like"/>
    <property type="match status" value="1"/>
</dbReference>
<feature type="transmembrane region" description="Helical" evidence="7">
    <location>
        <begin position="136"/>
        <end position="157"/>
    </location>
</feature>
<name>A0A1H0HRG1_9HYPH</name>
<keyword evidence="11" id="KW-1185">Reference proteome</keyword>
<dbReference type="PROSITE" id="PS50928">
    <property type="entry name" value="ABC_TM1"/>
    <property type="match status" value="1"/>
</dbReference>
<feature type="region of interest" description="Disordered" evidence="8">
    <location>
        <begin position="1"/>
        <end position="22"/>
    </location>
</feature>
<feature type="transmembrane region" description="Helical" evidence="7">
    <location>
        <begin position="103"/>
        <end position="124"/>
    </location>
</feature>
<feature type="transmembrane region" description="Helical" evidence="7">
    <location>
        <begin position="163"/>
        <end position="182"/>
    </location>
</feature>
<evidence type="ECO:0000313" key="11">
    <source>
        <dbReference type="Proteomes" id="UP000198793"/>
    </source>
</evidence>
<organism evidence="10 11">
    <name type="scientific">Aureimonas jatrophae</name>
    <dbReference type="NCBI Taxonomy" id="1166073"/>
    <lineage>
        <taxon>Bacteria</taxon>
        <taxon>Pseudomonadati</taxon>
        <taxon>Pseudomonadota</taxon>
        <taxon>Alphaproteobacteria</taxon>
        <taxon>Hyphomicrobiales</taxon>
        <taxon>Aurantimonadaceae</taxon>
        <taxon>Aureimonas</taxon>
    </lineage>
</organism>
<comment type="similarity">
    <text evidence="7">Belongs to the binding-protein-dependent transport system permease family.</text>
</comment>
<gene>
    <name evidence="10" type="ORF">SAMN05192530_104238</name>
</gene>
<feature type="transmembrane region" description="Helical" evidence="7">
    <location>
        <begin position="296"/>
        <end position="317"/>
    </location>
</feature>
<dbReference type="Pfam" id="PF00528">
    <property type="entry name" value="BPD_transp_1"/>
    <property type="match status" value="1"/>
</dbReference>
<dbReference type="GO" id="GO:0005886">
    <property type="term" value="C:plasma membrane"/>
    <property type="evidence" value="ECO:0007669"/>
    <property type="project" value="UniProtKB-SubCell"/>
</dbReference>
<protein>
    <submittedName>
        <fullName evidence="10">Carbohydrate ABC transporter membrane protein 1, CUT1 family</fullName>
    </submittedName>
</protein>
<keyword evidence="6 7" id="KW-0472">Membrane</keyword>
<evidence type="ECO:0000256" key="3">
    <source>
        <dbReference type="ARBA" id="ARBA00022475"/>
    </source>
</evidence>
<dbReference type="Proteomes" id="UP000198793">
    <property type="component" value="Unassembled WGS sequence"/>
</dbReference>
<evidence type="ECO:0000259" key="9">
    <source>
        <dbReference type="PROSITE" id="PS50928"/>
    </source>
</evidence>
<sequence>MPSSTRFQRPKGELMSVSTASPPGRRSVGFFERLGQSRNGLGLLFMAPAALFLLLFLTYPLGLGVWLGFTDASIGRAGRFIGLENYEYLWHDRVFWLSVFNTVLYTALASVLKFALGLWLAIILNEHLPFKTFFRAVILLPWVVPTVLSALAFWWIYDSQFSIISWVLMQAGLISAPINFLGDPWNARLSVMAANVWRGIPFVAISLLAGLQTIPASLHEAAALDGATSWQRFRRITLPLLTPIIAVVMTFSVLFTFTDFQLIYVLTKGGPVNATHLMATLSFQRGIPGGALGEGAAIAVAMVPFLLAAILFSFFGLQRRKWQQGGGD</sequence>
<proteinExistence type="inferred from homology"/>
<keyword evidence="5 7" id="KW-1133">Transmembrane helix</keyword>
<evidence type="ECO:0000256" key="1">
    <source>
        <dbReference type="ARBA" id="ARBA00004651"/>
    </source>
</evidence>
<keyword evidence="3" id="KW-1003">Cell membrane</keyword>
<evidence type="ECO:0000256" key="7">
    <source>
        <dbReference type="RuleBase" id="RU363032"/>
    </source>
</evidence>
<keyword evidence="2 7" id="KW-0813">Transport</keyword>
<accession>A0A1H0HRG1</accession>
<feature type="domain" description="ABC transmembrane type-1" evidence="9">
    <location>
        <begin position="99"/>
        <end position="315"/>
    </location>
</feature>
<comment type="subcellular location">
    <subcellularLocation>
        <location evidence="1 7">Cell membrane</location>
        <topology evidence="1 7">Multi-pass membrane protein</topology>
    </subcellularLocation>
</comment>
<evidence type="ECO:0000256" key="6">
    <source>
        <dbReference type="ARBA" id="ARBA00023136"/>
    </source>
</evidence>
<dbReference type="PANTHER" id="PTHR43005:SF1">
    <property type="entry name" value="SPERMIDINE_PUTRESCINE TRANSPORT SYSTEM PERMEASE PROTEIN"/>
    <property type="match status" value="1"/>
</dbReference>
<dbReference type="GO" id="GO:0055085">
    <property type="term" value="P:transmembrane transport"/>
    <property type="evidence" value="ECO:0007669"/>
    <property type="project" value="InterPro"/>
</dbReference>
<dbReference type="STRING" id="1166073.SAMN05192530_104238"/>
<evidence type="ECO:0000256" key="5">
    <source>
        <dbReference type="ARBA" id="ARBA00022989"/>
    </source>
</evidence>
<dbReference type="InterPro" id="IPR000515">
    <property type="entry name" value="MetI-like"/>
</dbReference>